<evidence type="ECO:0000313" key="4">
    <source>
        <dbReference type="Proteomes" id="UP000193144"/>
    </source>
</evidence>
<feature type="compositionally biased region" description="Acidic residues" evidence="1">
    <location>
        <begin position="996"/>
        <end position="1016"/>
    </location>
</feature>
<accession>A0A1Y2A6S9</accession>
<dbReference type="InterPro" id="IPR027417">
    <property type="entry name" value="P-loop_NTPase"/>
</dbReference>
<name>A0A1Y2A6S9_9PLEO</name>
<proteinExistence type="predicted"/>
<dbReference type="STRING" id="1231657.A0A1Y2A6S9"/>
<keyword evidence="4" id="KW-1185">Reference proteome</keyword>
<evidence type="ECO:0000256" key="1">
    <source>
        <dbReference type="SAM" id="MobiDB-lite"/>
    </source>
</evidence>
<dbReference type="InterPro" id="IPR054289">
    <property type="entry name" value="DUF7025"/>
</dbReference>
<dbReference type="SUPFAM" id="SSF52540">
    <property type="entry name" value="P-loop containing nucleoside triphosphate hydrolases"/>
    <property type="match status" value="1"/>
</dbReference>
<feature type="domain" description="AAA+ ATPase" evidence="2">
    <location>
        <begin position="688"/>
        <end position="812"/>
    </location>
</feature>
<dbReference type="GO" id="GO:0016887">
    <property type="term" value="F:ATP hydrolysis activity"/>
    <property type="evidence" value="ECO:0007669"/>
    <property type="project" value="InterPro"/>
</dbReference>
<dbReference type="CDD" id="cd19481">
    <property type="entry name" value="RecA-like_protease"/>
    <property type="match status" value="1"/>
</dbReference>
<dbReference type="Gene3D" id="3.40.50.300">
    <property type="entry name" value="P-loop containing nucleotide triphosphate hydrolases"/>
    <property type="match status" value="1"/>
</dbReference>
<organism evidence="3 4">
    <name type="scientific">Clohesyomyces aquaticus</name>
    <dbReference type="NCBI Taxonomy" id="1231657"/>
    <lineage>
        <taxon>Eukaryota</taxon>
        <taxon>Fungi</taxon>
        <taxon>Dikarya</taxon>
        <taxon>Ascomycota</taxon>
        <taxon>Pezizomycotina</taxon>
        <taxon>Dothideomycetes</taxon>
        <taxon>Pleosporomycetidae</taxon>
        <taxon>Pleosporales</taxon>
        <taxon>Lindgomycetaceae</taxon>
        <taxon>Clohesyomyces</taxon>
    </lineage>
</organism>
<feature type="region of interest" description="Disordered" evidence="1">
    <location>
        <begin position="251"/>
        <end position="292"/>
    </location>
</feature>
<dbReference type="EMBL" id="MCFA01000008">
    <property type="protein sequence ID" value="ORY18242.1"/>
    <property type="molecule type" value="Genomic_DNA"/>
</dbReference>
<dbReference type="AlphaFoldDB" id="A0A1Y2A6S9"/>
<dbReference type="Pfam" id="PF22942">
    <property type="entry name" value="DUF7025"/>
    <property type="match status" value="1"/>
</dbReference>
<evidence type="ECO:0000313" key="3">
    <source>
        <dbReference type="EMBL" id="ORY18242.1"/>
    </source>
</evidence>
<sequence>MGREFDREQDSPPIDTPMSSIVEMDTVAGAEVGTATPANDDGPKDSRKKDNNPKKDDHTDTKTSATEVISNAKFVKTVSEFVKKLGPWKGIMPDSLLDDLMVMEAFAKEVSGEMDANDPSKWTCEIERGTMEDWRKLDTSERKGPKPVIEAYYLHKPDSPRSGGNGASPLGATALDALGDHKNLQRIQINSDLLQTELESIAGLAVPTRPIRIAPPYKLLLRFFPAIESRLLQLQGELKDLDASKTEKVDAMQANNKDSEGGTTGGSLQESISNQEHRKQLNSRGEAGRETADAATRKSLVMRYEHLKCLQDFIKNELHDILMLREKIRDGTLKTIQFEDLWHMFEPGELIWSTDNGHDQIYKVYSTTGGQIQRRSRTRFELQELEHIKNRATYWREPPKTNDEEQEIIEQLTREEASGIGTWTSYKVDCYTMEFNGEHFGPVEACKKIRHYVGERQITTLPMFPVRFHPQANDLLRRMELRGKRFITSAGHKSYEGRTLAFRREEGRVEIQSDVYIDFDAYYQDYPTRTPKIGQLLRSKQDLAETDEAVVPGDEKFRSLSGHEVDLKLADDFMATNRLRLERFKLAHDTEICVEDLYLMPYYVVGYAFQVRKWFTLDLDLVKDIDQKSADARASGFEDLVIPDRYRNLLVALVENHASGLDRQRRKVKNTKIGPLPTQIDLVRGKGQGLIILLHGPPGSGKTSTAETIAAFTRRPLYSITCGDIGLTPDVVESRLLDHTRRADKWGCVLLLDEADVFLMQRNWRDLERNALVSVFLRQLEYYSGILFLTTNRPGVLDEAFKSRIHISLRYPSIDLESTRQMWSNIMNRVEQDNASAEIKVKFEREALLEYAKKHFVEAERTGNTWNGRQIRNAFQTALALGHYERLKKIRESGMTVEEAVASGKKKWMTVKLTKANFTNIARTAKEFEEYIEELRGKDSEMARQNEWRLDGYDPDAPPARKNYASAALSTRLRGAMKAPLSKPHSVRGKKGMKEDTEEEDEEEEDSEDLSPDEDD</sequence>
<feature type="compositionally biased region" description="Basic and acidic residues" evidence="1">
    <location>
        <begin position="1"/>
        <end position="10"/>
    </location>
</feature>
<evidence type="ECO:0000259" key="2">
    <source>
        <dbReference type="SMART" id="SM00382"/>
    </source>
</evidence>
<feature type="region of interest" description="Disordered" evidence="1">
    <location>
        <begin position="1"/>
        <end position="64"/>
    </location>
</feature>
<dbReference type="GO" id="GO:0005524">
    <property type="term" value="F:ATP binding"/>
    <property type="evidence" value="ECO:0007669"/>
    <property type="project" value="InterPro"/>
</dbReference>
<dbReference type="Pfam" id="PF00004">
    <property type="entry name" value="AAA"/>
    <property type="match status" value="1"/>
</dbReference>
<dbReference type="InterPro" id="IPR003593">
    <property type="entry name" value="AAA+_ATPase"/>
</dbReference>
<feature type="compositionally biased region" description="Basic and acidic residues" evidence="1">
    <location>
        <begin position="41"/>
        <end position="61"/>
    </location>
</feature>
<dbReference type="InterPro" id="IPR003959">
    <property type="entry name" value="ATPase_AAA_core"/>
</dbReference>
<dbReference type="PANTHER" id="PTHR46411:SF2">
    <property type="entry name" value="AAA+ ATPASE DOMAIN-CONTAINING PROTEIN"/>
    <property type="match status" value="1"/>
</dbReference>
<gene>
    <name evidence="3" type="ORF">BCR34DRAFT_596465</name>
</gene>
<dbReference type="SMART" id="SM00382">
    <property type="entry name" value="AAA"/>
    <property type="match status" value="1"/>
</dbReference>
<feature type="region of interest" description="Disordered" evidence="1">
    <location>
        <begin position="971"/>
        <end position="1016"/>
    </location>
</feature>
<comment type="caution">
    <text evidence="3">The sequence shown here is derived from an EMBL/GenBank/DDBJ whole genome shotgun (WGS) entry which is preliminary data.</text>
</comment>
<dbReference type="PANTHER" id="PTHR46411">
    <property type="entry name" value="FAMILY ATPASE, PUTATIVE-RELATED"/>
    <property type="match status" value="1"/>
</dbReference>
<reference evidence="3 4" key="1">
    <citation type="submission" date="2016-07" db="EMBL/GenBank/DDBJ databases">
        <title>Pervasive Adenine N6-methylation of Active Genes in Fungi.</title>
        <authorList>
            <consortium name="DOE Joint Genome Institute"/>
            <person name="Mondo S.J."/>
            <person name="Dannebaum R.O."/>
            <person name="Kuo R.C."/>
            <person name="Labutti K."/>
            <person name="Haridas S."/>
            <person name="Kuo A."/>
            <person name="Salamov A."/>
            <person name="Ahrendt S.R."/>
            <person name="Lipzen A."/>
            <person name="Sullivan W."/>
            <person name="Andreopoulos W.B."/>
            <person name="Clum A."/>
            <person name="Lindquist E."/>
            <person name="Daum C."/>
            <person name="Ramamoorthy G.K."/>
            <person name="Gryganskyi A."/>
            <person name="Culley D."/>
            <person name="Magnuson J.K."/>
            <person name="James T.Y."/>
            <person name="O'Malley M.A."/>
            <person name="Stajich J.E."/>
            <person name="Spatafora J.W."/>
            <person name="Visel A."/>
            <person name="Grigoriev I.V."/>
        </authorList>
    </citation>
    <scope>NUCLEOTIDE SEQUENCE [LARGE SCALE GENOMIC DNA]</scope>
    <source>
        <strain evidence="3 4">CBS 115471</strain>
    </source>
</reference>
<dbReference type="OrthoDB" id="10042665at2759"/>
<dbReference type="Proteomes" id="UP000193144">
    <property type="component" value="Unassembled WGS sequence"/>
</dbReference>
<dbReference type="Pfam" id="PF23232">
    <property type="entry name" value="AAA_lid_13"/>
    <property type="match status" value="1"/>
</dbReference>
<dbReference type="InterPro" id="IPR056599">
    <property type="entry name" value="AAA_lid_fung"/>
</dbReference>
<protein>
    <recommendedName>
        <fullName evidence="2">AAA+ ATPase domain-containing protein</fullName>
    </recommendedName>
</protein>